<dbReference type="Proteomes" id="UP000182829">
    <property type="component" value="Unassembled WGS sequence"/>
</dbReference>
<reference evidence="1 2" key="1">
    <citation type="submission" date="2016-10" db="EMBL/GenBank/DDBJ databases">
        <authorList>
            <person name="de Groot N.N."/>
        </authorList>
    </citation>
    <scope>NUCLEOTIDE SEQUENCE [LARGE SCALE GENOMIC DNA]</scope>
    <source>
        <strain evidence="1 2">SP2</strain>
    </source>
</reference>
<dbReference type="OrthoDB" id="291404at2157"/>
<evidence type="ECO:0000313" key="2">
    <source>
        <dbReference type="Proteomes" id="UP000182829"/>
    </source>
</evidence>
<protein>
    <submittedName>
        <fullName evidence="1">Probable selenium-dependent hydroxylase accessory protein YqeC</fullName>
    </submittedName>
</protein>
<dbReference type="GeneID" id="14209362"/>
<evidence type="ECO:0000313" key="1">
    <source>
        <dbReference type="EMBL" id="SFJ62974.1"/>
    </source>
</evidence>
<dbReference type="OMA" id="HRWPLFS"/>
<name>A0A1I3SVV5_9EURY</name>
<proteinExistence type="predicted"/>
<accession>A0A1I3SVV5</accession>
<dbReference type="RefSeq" id="WP_005577370.1">
    <property type="nucleotide sequence ID" value="NZ_FORO01000049.1"/>
</dbReference>
<dbReference type="EMBL" id="FORO01000049">
    <property type="protein sequence ID" value="SFJ62974.1"/>
    <property type="molecule type" value="Genomic_DNA"/>
</dbReference>
<gene>
    <name evidence="1" type="ORF">SAMN05443661_1498</name>
</gene>
<organism evidence="1 2">
    <name type="scientific">Natronobacterium gregoryi</name>
    <dbReference type="NCBI Taxonomy" id="44930"/>
    <lineage>
        <taxon>Archaea</taxon>
        <taxon>Methanobacteriati</taxon>
        <taxon>Methanobacteriota</taxon>
        <taxon>Stenosarchaea group</taxon>
        <taxon>Halobacteria</taxon>
        <taxon>Halobacteriales</taxon>
        <taxon>Natrialbaceae</taxon>
        <taxon>Natronobacterium</taxon>
    </lineage>
</organism>
<dbReference type="InterPro" id="IPR017587">
    <property type="entry name" value="YqeC"/>
</dbReference>
<sequence>MPTSLVDALEADSGVTCVVGAGGKKSTLYALADRLERAIVTATVRIPPFADRMAKLAVTKRPDDVVRSTETWPLGLVPAREGDDRYLGYEPATIDELTGHGGVPILVKADGARTRWLKAPAENEPQLPSSADIVVPIASVRIVGKRLGEEHVHRPERVAAVADLEVGDRISPADVATVLTSEAGGYKDVPDGATVVPLLNMADTPELEATAREIATEIRERRDVPRVVVTRLLEEESIVAVV</sequence>
<dbReference type="NCBIfam" id="TIGR03172">
    <property type="entry name" value="selenium cofactor biosynthesis protein YqeC"/>
    <property type="match status" value="1"/>
</dbReference>
<dbReference type="Pfam" id="PF19842">
    <property type="entry name" value="YqeC"/>
    <property type="match status" value="1"/>
</dbReference>
<dbReference type="AlphaFoldDB" id="A0A1I3SVV5"/>